<accession>A0ABV8G4M0</accession>
<evidence type="ECO:0000313" key="1">
    <source>
        <dbReference type="EMBL" id="MFC4007779.1"/>
    </source>
</evidence>
<dbReference type="InterPro" id="IPR011010">
    <property type="entry name" value="DNA_brk_join_enz"/>
</dbReference>
<dbReference type="EMBL" id="JBHSBI010000004">
    <property type="protein sequence ID" value="MFC4007779.1"/>
    <property type="molecule type" value="Genomic_DNA"/>
</dbReference>
<gene>
    <name evidence="1" type="ORF">ACFOY2_11125</name>
</gene>
<keyword evidence="2" id="KW-1185">Reference proteome</keyword>
<evidence type="ECO:0008006" key="3">
    <source>
        <dbReference type="Google" id="ProtNLM"/>
    </source>
</evidence>
<dbReference type="Proteomes" id="UP001595851">
    <property type="component" value="Unassembled WGS sequence"/>
</dbReference>
<organism evidence="1 2">
    <name type="scientific">Nonomuraea purpurea</name>
    <dbReference type="NCBI Taxonomy" id="1849276"/>
    <lineage>
        <taxon>Bacteria</taxon>
        <taxon>Bacillati</taxon>
        <taxon>Actinomycetota</taxon>
        <taxon>Actinomycetes</taxon>
        <taxon>Streptosporangiales</taxon>
        <taxon>Streptosporangiaceae</taxon>
        <taxon>Nonomuraea</taxon>
    </lineage>
</organism>
<protein>
    <recommendedName>
        <fullName evidence="3">Tyr recombinase domain-containing protein</fullName>
    </recommendedName>
</protein>
<comment type="caution">
    <text evidence="1">The sequence shown here is derived from an EMBL/GenBank/DDBJ whole genome shotgun (WGS) entry which is preliminary data.</text>
</comment>
<name>A0ABV8G4M0_9ACTN</name>
<proteinExistence type="predicted"/>
<reference evidence="2" key="1">
    <citation type="journal article" date="2019" name="Int. J. Syst. Evol. Microbiol.">
        <title>The Global Catalogue of Microorganisms (GCM) 10K type strain sequencing project: providing services to taxonomists for standard genome sequencing and annotation.</title>
        <authorList>
            <consortium name="The Broad Institute Genomics Platform"/>
            <consortium name="The Broad Institute Genome Sequencing Center for Infectious Disease"/>
            <person name="Wu L."/>
            <person name="Ma J."/>
        </authorList>
    </citation>
    <scope>NUCLEOTIDE SEQUENCE [LARGE SCALE GENOMIC DNA]</scope>
    <source>
        <strain evidence="2">TBRC 1276</strain>
    </source>
</reference>
<evidence type="ECO:0000313" key="2">
    <source>
        <dbReference type="Proteomes" id="UP001595851"/>
    </source>
</evidence>
<dbReference type="SUPFAM" id="SSF56349">
    <property type="entry name" value="DNA breaking-rejoining enzymes"/>
    <property type="match status" value="1"/>
</dbReference>
<sequence>MPADARSACVPRVSGLLSAQVTPEERLVVALATVYEMRASAIRHLTLDDIDLPRRQIRLSGHHKKLSEFAHRALVGWLHDRQRRWPHAPNRHVLISWKSAAGTEPLTTTT</sequence>